<dbReference type="GO" id="GO:0015297">
    <property type="term" value="F:antiporter activity"/>
    <property type="evidence" value="ECO:0007669"/>
    <property type="project" value="UniProtKB-KW"/>
</dbReference>
<gene>
    <name evidence="10" type="ORF">H4683_002535</name>
</gene>
<dbReference type="GO" id="GO:0005886">
    <property type="term" value="C:plasma membrane"/>
    <property type="evidence" value="ECO:0007669"/>
    <property type="project" value="UniProtKB-SubCell"/>
</dbReference>
<evidence type="ECO:0000256" key="8">
    <source>
        <dbReference type="ARBA" id="ARBA00038435"/>
    </source>
</evidence>
<evidence type="ECO:0000313" key="10">
    <source>
        <dbReference type="EMBL" id="MBE1555430.1"/>
    </source>
</evidence>
<evidence type="ECO:0000259" key="9">
    <source>
        <dbReference type="Pfam" id="PF03553"/>
    </source>
</evidence>
<keyword evidence="7" id="KW-0472">Membrane</keyword>
<feature type="domain" description="Na+/H+ antiporter NhaC-like C-terminal" evidence="9">
    <location>
        <begin position="41"/>
        <end position="85"/>
    </location>
</feature>
<comment type="caution">
    <text evidence="10">The sequence shown here is derived from an EMBL/GenBank/DDBJ whole genome shotgun (WGS) entry which is preliminary data.</text>
</comment>
<evidence type="ECO:0000256" key="5">
    <source>
        <dbReference type="ARBA" id="ARBA00022692"/>
    </source>
</evidence>
<dbReference type="EMBL" id="JADBEL010000013">
    <property type="protein sequence ID" value="MBE1555430.1"/>
    <property type="molecule type" value="Genomic_DNA"/>
</dbReference>
<evidence type="ECO:0000256" key="1">
    <source>
        <dbReference type="ARBA" id="ARBA00004651"/>
    </source>
</evidence>
<keyword evidence="5" id="KW-0812">Transmembrane</keyword>
<keyword evidence="6" id="KW-1133">Transmembrane helix</keyword>
<comment type="subcellular location">
    <subcellularLocation>
        <location evidence="1">Cell membrane</location>
        <topology evidence="1">Multi-pass membrane protein</topology>
    </subcellularLocation>
</comment>
<keyword evidence="11" id="KW-1185">Reference proteome</keyword>
<keyword evidence="4" id="KW-1003">Cell membrane</keyword>
<dbReference type="Proteomes" id="UP000658225">
    <property type="component" value="Unassembled WGS sequence"/>
</dbReference>
<keyword evidence="2" id="KW-0813">Transport</keyword>
<evidence type="ECO:0000256" key="3">
    <source>
        <dbReference type="ARBA" id="ARBA00022449"/>
    </source>
</evidence>
<dbReference type="PANTHER" id="PTHR33451:SF6">
    <property type="entry name" value="NA(+)_H(+) ANTIPORTER NHAC"/>
    <property type="match status" value="1"/>
</dbReference>
<evidence type="ECO:0000256" key="2">
    <source>
        <dbReference type="ARBA" id="ARBA00022448"/>
    </source>
</evidence>
<evidence type="ECO:0000256" key="7">
    <source>
        <dbReference type="ARBA" id="ARBA00023136"/>
    </source>
</evidence>
<dbReference type="Pfam" id="PF03553">
    <property type="entry name" value="Na_H_antiporter"/>
    <property type="match status" value="1"/>
</dbReference>
<sequence length="85" mass="8927">MLIGSSLTTVATVGVAFIEMAGVLDLSLAITAGAIVSDGFFGDKMSPLSDTTNLAASIVGVNLFEHIRNMGWTIFPAFLLSLLFF</sequence>
<dbReference type="InterPro" id="IPR052180">
    <property type="entry name" value="NhaC_Na-H+_Antiporter"/>
</dbReference>
<keyword evidence="3" id="KW-0050">Antiport</keyword>
<evidence type="ECO:0000313" key="11">
    <source>
        <dbReference type="Proteomes" id="UP000658225"/>
    </source>
</evidence>
<dbReference type="RefSeq" id="WP_338062462.1">
    <property type="nucleotide sequence ID" value="NZ_JADBEL010000013.1"/>
</dbReference>
<reference evidence="10" key="1">
    <citation type="submission" date="2020-10" db="EMBL/GenBank/DDBJ databases">
        <title>Genomic Encyclopedia of Type Strains, Phase IV (KMG-IV): sequencing the most valuable type-strain genomes for metagenomic binning, comparative biology and taxonomic classification.</title>
        <authorList>
            <person name="Goeker M."/>
        </authorList>
    </citation>
    <scope>NUCLEOTIDE SEQUENCE</scope>
    <source>
        <strain evidence="10">DSM 13886</strain>
    </source>
</reference>
<proteinExistence type="inferred from homology"/>
<evidence type="ECO:0000256" key="4">
    <source>
        <dbReference type="ARBA" id="ARBA00022475"/>
    </source>
</evidence>
<accession>A0A927MJA7</accession>
<name>A0A927MJA7_9BACL</name>
<dbReference type="PANTHER" id="PTHR33451">
    <property type="entry name" value="MALATE-2H(+)/NA(+)-LACTATE ANTIPORTER"/>
    <property type="match status" value="1"/>
</dbReference>
<comment type="similarity">
    <text evidence="8">Belongs to the NhaC Na(+)/H(+) (TC 2.A.35) antiporter family.</text>
</comment>
<dbReference type="AlphaFoldDB" id="A0A927MJA7"/>
<evidence type="ECO:0000256" key="6">
    <source>
        <dbReference type="ARBA" id="ARBA00022989"/>
    </source>
</evidence>
<protein>
    <submittedName>
        <fullName evidence="10">Na+/H+ antiporter NhaC</fullName>
    </submittedName>
</protein>
<dbReference type="InterPro" id="IPR018461">
    <property type="entry name" value="Na/H_Antiport_NhaC-like_C"/>
</dbReference>
<organism evidence="10 11">
    <name type="scientific">Sporosarcina limicola</name>
    <dbReference type="NCBI Taxonomy" id="34101"/>
    <lineage>
        <taxon>Bacteria</taxon>
        <taxon>Bacillati</taxon>
        <taxon>Bacillota</taxon>
        <taxon>Bacilli</taxon>
        <taxon>Bacillales</taxon>
        <taxon>Caryophanaceae</taxon>
        <taxon>Sporosarcina</taxon>
    </lineage>
</organism>